<keyword evidence="1" id="KW-0472">Membrane</keyword>
<dbReference type="AlphaFoldDB" id="A0A835P9B4"/>
<sequence length="189" mass="20322">MVGRGSWVTGSCAKAAGALARGNNQRGRGNDVTAVTQGAPFKWRNRGSVATLPEDAKTGKAERKFSLGGTCCNGAGWIIDQPSPTSSASHRASALNRRGPGTCTLSCSTSRYLVLWLRRRTTTATLEELHGLGNEEANKTGRKVHPQERLDMMANAAVCVNIASFLSVAVWLRIFRRPENVGKQLISPE</sequence>
<organism evidence="2 3">
    <name type="scientific">Vanilla planifolia</name>
    <name type="common">Vanilla</name>
    <dbReference type="NCBI Taxonomy" id="51239"/>
    <lineage>
        <taxon>Eukaryota</taxon>
        <taxon>Viridiplantae</taxon>
        <taxon>Streptophyta</taxon>
        <taxon>Embryophyta</taxon>
        <taxon>Tracheophyta</taxon>
        <taxon>Spermatophyta</taxon>
        <taxon>Magnoliopsida</taxon>
        <taxon>Liliopsida</taxon>
        <taxon>Asparagales</taxon>
        <taxon>Orchidaceae</taxon>
        <taxon>Vanilloideae</taxon>
        <taxon>Vanilleae</taxon>
        <taxon>Vanilla</taxon>
    </lineage>
</organism>
<reference evidence="2 3" key="1">
    <citation type="journal article" date="2020" name="Nat. Food">
        <title>A phased Vanilla planifolia genome enables genetic improvement of flavour and production.</title>
        <authorList>
            <person name="Hasing T."/>
            <person name="Tang H."/>
            <person name="Brym M."/>
            <person name="Khazi F."/>
            <person name="Huang T."/>
            <person name="Chambers A.H."/>
        </authorList>
    </citation>
    <scope>NUCLEOTIDE SEQUENCE [LARGE SCALE GENOMIC DNA]</scope>
    <source>
        <tissue evidence="2">Leaf</tissue>
    </source>
</reference>
<comment type="caution">
    <text evidence="2">The sequence shown here is derived from an EMBL/GenBank/DDBJ whole genome shotgun (WGS) entry which is preliminary data.</text>
</comment>
<proteinExistence type="predicted"/>
<keyword evidence="1" id="KW-1133">Transmembrane helix</keyword>
<name>A0A835P9B4_VANPL</name>
<keyword evidence="1" id="KW-0812">Transmembrane</keyword>
<protein>
    <submittedName>
        <fullName evidence="2">Uncharacterized protein</fullName>
    </submittedName>
</protein>
<feature type="transmembrane region" description="Helical" evidence="1">
    <location>
        <begin position="152"/>
        <end position="175"/>
    </location>
</feature>
<dbReference type="EMBL" id="JADCNM010000187">
    <property type="protein sequence ID" value="KAG0449406.1"/>
    <property type="molecule type" value="Genomic_DNA"/>
</dbReference>
<evidence type="ECO:0000313" key="2">
    <source>
        <dbReference type="EMBL" id="KAG0449406.1"/>
    </source>
</evidence>
<dbReference type="Proteomes" id="UP000639772">
    <property type="component" value="Unassembled WGS sequence"/>
</dbReference>
<gene>
    <name evidence="2" type="ORF">HPP92_027323</name>
</gene>
<evidence type="ECO:0000313" key="3">
    <source>
        <dbReference type="Proteomes" id="UP000639772"/>
    </source>
</evidence>
<accession>A0A835P9B4</accession>
<evidence type="ECO:0000256" key="1">
    <source>
        <dbReference type="SAM" id="Phobius"/>
    </source>
</evidence>